<evidence type="ECO:0000313" key="4">
    <source>
        <dbReference type="Proteomes" id="UP000659344"/>
    </source>
</evidence>
<protein>
    <submittedName>
        <fullName evidence="3">Uncharacterized protein</fullName>
    </submittedName>
</protein>
<gene>
    <name evidence="3" type="ORF">GCM10008013_11330</name>
</gene>
<dbReference type="EMBL" id="BMFT01000001">
    <property type="protein sequence ID" value="GGH16520.1"/>
    <property type="molecule type" value="Genomic_DNA"/>
</dbReference>
<sequence>MKKLKSMIFKSTLSVAILASGGVTATNVIYAEPQQSPSPSGTPNMEHGGQGHRSHHKGHLQGGPIITDTATLIGIQPRSLIEQLKQGKTLLQVVQAKKGWSEAEYLKKLTEKAFQHVDQAVTTGKLNKEQADKIKAGLPERLKRVINRTWKNTQSGHPVSEYRNNTIQLNVSE</sequence>
<name>A0ABQ1Y8A1_9BACL</name>
<keyword evidence="4" id="KW-1185">Reference proteome</keyword>
<proteinExistence type="predicted"/>
<dbReference type="Proteomes" id="UP000659344">
    <property type="component" value="Unassembled WGS sequence"/>
</dbReference>
<feature type="region of interest" description="Disordered" evidence="1">
    <location>
        <begin position="32"/>
        <end position="59"/>
    </location>
</feature>
<dbReference type="RefSeq" id="WP_188536654.1">
    <property type="nucleotide sequence ID" value="NZ_BMFT01000001.1"/>
</dbReference>
<organism evidence="3 4">
    <name type="scientific">Paenibacillus segetis</name>
    <dbReference type="NCBI Taxonomy" id="1325360"/>
    <lineage>
        <taxon>Bacteria</taxon>
        <taxon>Bacillati</taxon>
        <taxon>Bacillota</taxon>
        <taxon>Bacilli</taxon>
        <taxon>Bacillales</taxon>
        <taxon>Paenibacillaceae</taxon>
        <taxon>Paenibacillus</taxon>
    </lineage>
</organism>
<feature type="signal peptide" evidence="2">
    <location>
        <begin position="1"/>
        <end position="25"/>
    </location>
</feature>
<comment type="caution">
    <text evidence="3">The sequence shown here is derived from an EMBL/GenBank/DDBJ whole genome shotgun (WGS) entry which is preliminary data.</text>
</comment>
<accession>A0ABQ1Y8A1</accession>
<keyword evidence="2" id="KW-0732">Signal</keyword>
<evidence type="ECO:0000313" key="3">
    <source>
        <dbReference type="EMBL" id="GGH16520.1"/>
    </source>
</evidence>
<reference evidence="4" key="1">
    <citation type="journal article" date="2019" name="Int. J. Syst. Evol. Microbiol.">
        <title>The Global Catalogue of Microorganisms (GCM) 10K type strain sequencing project: providing services to taxonomists for standard genome sequencing and annotation.</title>
        <authorList>
            <consortium name="The Broad Institute Genomics Platform"/>
            <consortium name="The Broad Institute Genome Sequencing Center for Infectious Disease"/>
            <person name="Wu L."/>
            <person name="Ma J."/>
        </authorList>
    </citation>
    <scope>NUCLEOTIDE SEQUENCE [LARGE SCALE GENOMIC DNA]</scope>
    <source>
        <strain evidence="4">CGMCC 1.12769</strain>
    </source>
</reference>
<feature type="chain" id="PRO_5045629366" evidence="2">
    <location>
        <begin position="26"/>
        <end position="173"/>
    </location>
</feature>
<feature type="compositionally biased region" description="Polar residues" evidence="1">
    <location>
        <begin position="32"/>
        <end position="43"/>
    </location>
</feature>
<evidence type="ECO:0000256" key="1">
    <source>
        <dbReference type="SAM" id="MobiDB-lite"/>
    </source>
</evidence>
<evidence type="ECO:0000256" key="2">
    <source>
        <dbReference type="SAM" id="SignalP"/>
    </source>
</evidence>
<feature type="compositionally biased region" description="Basic residues" evidence="1">
    <location>
        <begin position="50"/>
        <end position="59"/>
    </location>
</feature>